<dbReference type="OrthoDB" id="245989at2759"/>
<evidence type="ECO:0008006" key="4">
    <source>
        <dbReference type="Google" id="ProtNLM"/>
    </source>
</evidence>
<dbReference type="InterPro" id="IPR027417">
    <property type="entry name" value="P-loop_NTPase"/>
</dbReference>
<protein>
    <recommendedName>
        <fullName evidence="4">ABC transporter domain-containing protein</fullName>
    </recommendedName>
</protein>
<dbReference type="AlphaFoldDB" id="C1H0D3"/>
<gene>
    <name evidence="2" type="ORF">PAAG_04227</name>
</gene>
<dbReference type="Gene3D" id="3.40.50.300">
    <property type="entry name" value="P-loop containing nucleotide triphosphate hydrolases"/>
    <property type="match status" value="1"/>
</dbReference>
<evidence type="ECO:0000313" key="3">
    <source>
        <dbReference type="Proteomes" id="UP000002059"/>
    </source>
</evidence>
<dbReference type="VEuPathDB" id="FungiDB:PAAG_04227"/>
<name>C1H0D3_PARBA</name>
<dbReference type="Proteomes" id="UP000002059">
    <property type="component" value="Partially assembled WGS sequence"/>
</dbReference>
<dbReference type="EMBL" id="KN294001">
    <property type="protein sequence ID" value="EEH33174.2"/>
    <property type="molecule type" value="Genomic_DNA"/>
</dbReference>
<evidence type="ECO:0000256" key="1">
    <source>
        <dbReference type="ARBA" id="ARBA00022448"/>
    </source>
</evidence>
<dbReference type="KEGG" id="pbl:PAAG_04227"/>
<dbReference type="PANTHER" id="PTHR19241">
    <property type="entry name" value="ATP-BINDING CASSETTE TRANSPORTER"/>
    <property type="match status" value="1"/>
</dbReference>
<keyword evidence="1" id="KW-0813">Transport</keyword>
<evidence type="ECO:0000313" key="2">
    <source>
        <dbReference type="EMBL" id="EEH33174.2"/>
    </source>
</evidence>
<accession>C1H0D3</accession>
<dbReference type="eggNOG" id="KOG0065">
    <property type="taxonomic scope" value="Eukaryota"/>
</dbReference>
<proteinExistence type="predicted"/>
<dbReference type="HOGENOM" id="CLU_869050_0_0_1"/>
<dbReference type="OMA" id="GRDTMAY"/>
<dbReference type="SUPFAM" id="SSF52540">
    <property type="entry name" value="P-loop containing nucleoside triphosphate hydrolases"/>
    <property type="match status" value="1"/>
</dbReference>
<keyword evidence="3" id="KW-1185">Reference proteome</keyword>
<reference evidence="2 3" key="1">
    <citation type="journal article" date="2011" name="PLoS Genet.">
        <title>Comparative genomic analysis of human fungal pathogens causing paracoccidioidomycosis.</title>
        <authorList>
            <person name="Desjardins C.A."/>
            <person name="Champion M.D."/>
            <person name="Holder J.W."/>
            <person name="Muszewska A."/>
            <person name="Goldberg J."/>
            <person name="Bailao A.M."/>
            <person name="Brigido M.M."/>
            <person name="Ferreira M.E."/>
            <person name="Garcia A.M."/>
            <person name="Grynberg M."/>
            <person name="Gujja S."/>
            <person name="Heiman D.I."/>
            <person name="Henn M.R."/>
            <person name="Kodira C.D."/>
            <person name="Leon-Narvaez H."/>
            <person name="Longo L.V."/>
            <person name="Ma L.J."/>
            <person name="Malavazi I."/>
            <person name="Matsuo A.L."/>
            <person name="Morais F.V."/>
            <person name="Pereira M."/>
            <person name="Rodriguez-Brito S."/>
            <person name="Sakthikumar S."/>
            <person name="Salem-Izacc S.M."/>
            <person name="Sykes S.M."/>
            <person name="Teixeira M.M."/>
            <person name="Vallejo M.C."/>
            <person name="Walter M.E."/>
            <person name="Yandava C."/>
            <person name="Young S."/>
            <person name="Zeng Q."/>
            <person name="Zucker J."/>
            <person name="Felipe M.S."/>
            <person name="Goldman G.H."/>
            <person name="Haas B.J."/>
            <person name="McEwen J.G."/>
            <person name="Nino-Vega G."/>
            <person name="Puccia R."/>
            <person name="San-Blas G."/>
            <person name="Soares C.M."/>
            <person name="Birren B.W."/>
            <person name="Cuomo C.A."/>
        </authorList>
    </citation>
    <scope>NUCLEOTIDE SEQUENCE [LARGE SCALE GENOMIC DNA]</scope>
    <source>
        <strain evidence="3">ATCC MYA-826 / Pb01</strain>
    </source>
</reference>
<dbReference type="RefSeq" id="XP_002793955.2">
    <property type="nucleotide sequence ID" value="XM_002793909.2"/>
</dbReference>
<dbReference type="GeneID" id="9097037"/>
<organism evidence="2 3">
    <name type="scientific">Paracoccidioides lutzii (strain ATCC MYA-826 / Pb01)</name>
    <name type="common">Paracoccidioides brasiliensis</name>
    <dbReference type="NCBI Taxonomy" id="502779"/>
    <lineage>
        <taxon>Eukaryota</taxon>
        <taxon>Fungi</taxon>
        <taxon>Dikarya</taxon>
        <taxon>Ascomycota</taxon>
        <taxon>Pezizomycotina</taxon>
        <taxon>Eurotiomycetes</taxon>
        <taxon>Eurotiomycetidae</taxon>
        <taxon>Onygenales</taxon>
        <taxon>Ajellomycetaceae</taxon>
        <taxon>Paracoccidioides</taxon>
    </lineage>
</organism>
<sequence>MNPQGMTHPHSGVGVERAEDEFAELSKQLSSIFHKNGRYSHLGKKDAGQNDVEVSSATEGQWDFETALRGNQAAKVKAGIRPKCIDSFNVPGTLMSMLGIGKKGKEFEILKSFNGVVKPGEMVLVLGKPSSGCTTFLKVIANQRFGYTGIDGEAFYGPFDAETFAKRFRGEDAYNQEDDIQSSYSYGSPDPWFCIGHENVGQATCSHVKGEVQGEDYSSPIEDFVRGVSGGERKRDNTTRGLDPSTALDYAKSLRVMTDIYETTTFVSLYQASKNIYSQFNKVMVIDQGNQVFFGRTPEARGYFEDLSFKEKPRQTTPDY</sequence>